<dbReference type="CDD" id="cd00635">
    <property type="entry name" value="PLPDE_III_YBL036c_like"/>
    <property type="match status" value="1"/>
</dbReference>
<dbReference type="SUPFAM" id="SSF51419">
    <property type="entry name" value="PLP-binding barrel"/>
    <property type="match status" value="1"/>
</dbReference>
<dbReference type="Pfam" id="PF01168">
    <property type="entry name" value="Ala_racemase_N"/>
    <property type="match status" value="1"/>
</dbReference>
<evidence type="ECO:0000256" key="1">
    <source>
        <dbReference type="ARBA" id="ARBA00022898"/>
    </source>
</evidence>
<feature type="domain" description="Alanine racemase N-terminal" evidence="5">
    <location>
        <begin position="8"/>
        <end position="225"/>
    </location>
</feature>
<evidence type="ECO:0000256" key="3">
    <source>
        <dbReference type="PIRSR" id="PIRSR004848-1"/>
    </source>
</evidence>
<comment type="function">
    <text evidence="2">Pyridoxal 5'-phosphate (PLP)-binding protein, which is involved in PLP homeostasis.</text>
</comment>
<dbReference type="KEGG" id="sbr:SY1_21790"/>
<evidence type="ECO:0000256" key="4">
    <source>
        <dbReference type="RuleBase" id="RU004514"/>
    </source>
</evidence>
<accession>A0AB94IYW1</accession>
<comment type="cofactor">
    <cofactor evidence="3">
        <name>pyridoxal 5'-phosphate</name>
        <dbReference type="ChEBI" id="CHEBI:597326"/>
    </cofactor>
</comment>
<reference evidence="7" key="1">
    <citation type="submission" date="2010-03" db="EMBL/GenBank/DDBJ databases">
        <title>The genome sequence of Synergistetes sp. SGP1.</title>
        <authorList>
            <consortium name="metaHIT consortium -- http://www.metahit.eu/"/>
            <person name="Pajon A."/>
            <person name="Turner K."/>
            <person name="Parkhill J."/>
            <person name="Wade W."/>
            <person name="Vartoukian S."/>
        </authorList>
    </citation>
    <scope>NUCLEOTIDE SEQUENCE [LARGE SCALE GENOMIC DNA]</scope>
    <source>
        <strain evidence="7">SGP1</strain>
    </source>
</reference>
<evidence type="ECO:0000259" key="5">
    <source>
        <dbReference type="Pfam" id="PF01168"/>
    </source>
</evidence>
<dbReference type="Proteomes" id="UP000008957">
    <property type="component" value="Chromosome"/>
</dbReference>
<dbReference type="PIRSF" id="PIRSF004848">
    <property type="entry name" value="YBL036c_PLPDEIII"/>
    <property type="match status" value="1"/>
</dbReference>
<dbReference type="EMBL" id="FP929056">
    <property type="protein sequence ID" value="CBL28897.1"/>
    <property type="molecule type" value="Genomic_DNA"/>
</dbReference>
<dbReference type="GO" id="GO:0030170">
    <property type="term" value="F:pyridoxal phosphate binding"/>
    <property type="evidence" value="ECO:0007669"/>
    <property type="project" value="UniProtKB-UniRule"/>
</dbReference>
<dbReference type="InterPro" id="IPR029066">
    <property type="entry name" value="PLP-binding_barrel"/>
</dbReference>
<feature type="modified residue" description="N6-(pyridoxal phosphate)lysine" evidence="2 3">
    <location>
        <position position="35"/>
    </location>
</feature>
<dbReference type="RefSeq" id="WP_015557044.1">
    <property type="nucleotide sequence ID" value="NC_021038.1"/>
</dbReference>
<comment type="similarity">
    <text evidence="2 4">Belongs to the pyridoxal phosphate-binding protein YggS/PROSC family.</text>
</comment>
<proteinExistence type="inferred from homology"/>
<keyword evidence="1 2" id="KW-0663">Pyridoxal phosphate</keyword>
<dbReference type="NCBIfam" id="TIGR00044">
    <property type="entry name" value="YggS family pyridoxal phosphate-dependent enzyme"/>
    <property type="match status" value="1"/>
</dbReference>
<organism evidence="6 7">
    <name type="scientific">Fretibacterium fastidiosum</name>
    <dbReference type="NCBI Taxonomy" id="651822"/>
    <lineage>
        <taxon>Bacteria</taxon>
        <taxon>Thermotogati</taxon>
        <taxon>Synergistota</taxon>
        <taxon>Synergistia</taxon>
        <taxon>Synergistales</taxon>
        <taxon>Aminobacteriaceae</taxon>
        <taxon>Fretibacterium</taxon>
    </lineage>
</organism>
<dbReference type="Gene3D" id="3.20.20.10">
    <property type="entry name" value="Alanine racemase"/>
    <property type="match status" value="1"/>
</dbReference>
<dbReference type="InterPro" id="IPR011078">
    <property type="entry name" value="PyrdxlP_homeostasis"/>
</dbReference>
<evidence type="ECO:0000313" key="6">
    <source>
        <dbReference type="EMBL" id="CBL28897.1"/>
    </source>
</evidence>
<reference evidence="6 7" key="2">
    <citation type="submission" date="2010-03" db="EMBL/GenBank/DDBJ databases">
        <authorList>
            <person name="Pajon A."/>
        </authorList>
    </citation>
    <scope>NUCLEOTIDE SEQUENCE [LARGE SCALE GENOMIC DNA]</scope>
    <source>
        <strain evidence="6 7">SGP1</strain>
    </source>
</reference>
<dbReference type="AlphaFoldDB" id="A0AB94IYW1"/>
<name>A0AB94IYW1_9BACT</name>
<dbReference type="HAMAP" id="MF_02087">
    <property type="entry name" value="PLP_homeostasis"/>
    <property type="match status" value="1"/>
</dbReference>
<dbReference type="InterPro" id="IPR001608">
    <property type="entry name" value="Ala_racemase_N"/>
</dbReference>
<evidence type="ECO:0000256" key="2">
    <source>
        <dbReference type="HAMAP-Rule" id="MF_02087"/>
    </source>
</evidence>
<sequence>MGLKEHAAAIRERVARTAALAGRKPSDVLLVGVTKTRSVQEMQEVASLVDAIGENKVQEAQVKREAWGDHPTPPWRLIGHLQNNKARRAVELFDAVDSLDSIPLAERLDRIAGELSRRLSVLIEVNTAKEASKTGMAPEAFPALLDRVLTLPNLKLEGLMTIGPLTDDEVRVRQAFAELRGMAEDARGRCGLPLPVLSMGMSGDFEWGILEGSTMVRIGTALFGPREYKML</sequence>
<dbReference type="PANTHER" id="PTHR10146:SF14">
    <property type="entry name" value="PYRIDOXAL PHOSPHATE HOMEOSTASIS PROTEIN"/>
    <property type="match status" value="1"/>
</dbReference>
<protein>
    <recommendedName>
        <fullName evidence="2">Pyridoxal phosphate homeostasis protein</fullName>
        <shortName evidence="2">PLP homeostasis protein</shortName>
    </recommendedName>
</protein>
<dbReference type="PANTHER" id="PTHR10146">
    <property type="entry name" value="PROLINE SYNTHETASE CO-TRANSCRIBED BACTERIAL HOMOLOG PROTEIN"/>
    <property type="match status" value="1"/>
</dbReference>
<keyword evidence="7" id="KW-1185">Reference proteome</keyword>
<evidence type="ECO:0000313" key="7">
    <source>
        <dbReference type="Proteomes" id="UP000008957"/>
    </source>
</evidence>
<gene>
    <name evidence="6" type="ORF">SY1_21790</name>
</gene>